<dbReference type="GeneID" id="20206027"/>
<gene>
    <name evidence="4" type="primary">20206027</name>
    <name evidence="3" type="ORF">HELRODRAFT_176965</name>
</gene>
<evidence type="ECO:0000256" key="1">
    <source>
        <dbReference type="SAM" id="MobiDB-lite"/>
    </source>
</evidence>
<feature type="compositionally biased region" description="Basic and acidic residues" evidence="1">
    <location>
        <begin position="225"/>
        <end position="235"/>
    </location>
</feature>
<evidence type="ECO:0000256" key="2">
    <source>
        <dbReference type="SAM" id="SignalP"/>
    </source>
</evidence>
<sequence length="384" mass="42466">MAIDLILFVGAILLLGCPDLSGFRLVIDSGKTFLQDKKEKKKKKAKKVKDKKLAVGDDEVFKRSKDDGDIKKYQTQDDKPTKSGDHHVTTPIPIPNPNFRKVGSCLDENGTNDMNNTKVNYNTDEMNGRGDYKNANIDNKNKINQTQRANNNNDSSRNATSLTDVDDFMNRNDDSPGLLNQIDSAFMLNNDTKVVPVSQIQTDVTTQHQIPTAATTTTQHVPQEVPEKRIPSKDQDVDDFPPFEQEQTPSNNINSNSTPKNDGSEDSDDDDNKSLLTDSDLNISEATFLAEAGPRVSSTCLNRSRGTFHSLKPAHVLENELLEKAAANSIKERKLNSTMPANSYYSRSFYECSSDHNSATVNATGDESVFIDGTSNARLSLNIN</sequence>
<dbReference type="Proteomes" id="UP000015101">
    <property type="component" value="Unassembled WGS sequence"/>
</dbReference>
<dbReference type="EnsemblMetazoa" id="HelroT176965">
    <property type="protein sequence ID" value="HelroP176965"/>
    <property type="gene ID" value="HelroG176965"/>
</dbReference>
<feature type="compositionally biased region" description="Low complexity" evidence="1">
    <location>
        <begin position="146"/>
        <end position="159"/>
    </location>
</feature>
<dbReference type="RefSeq" id="XP_009023441.1">
    <property type="nucleotide sequence ID" value="XM_009025193.1"/>
</dbReference>
<evidence type="ECO:0000313" key="3">
    <source>
        <dbReference type="EMBL" id="ESN98489.1"/>
    </source>
</evidence>
<dbReference type="EMBL" id="KB097144">
    <property type="protein sequence ID" value="ESN98489.1"/>
    <property type="molecule type" value="Genomic_DNA"/>
</dbReference>
<dbReference type="InParanoid" id="T1FB28"/>
<feature type="compositionally biased region" description="Basic and acidic residues" evidence="1">
    <location>
        <begin position="67"/>
        <end position="88"/>
    </location>
</feature>
<reference evidence="3 5" key="2">
    <citation type="journal article" date="2013" name="Nature">
        <title>Insights into bilaterian evolution from three spiralian genomes.</title>
        <authorList>
            <person name="Simakov O."/>
            <person name="Marletaz F."/>
            <person name="Cho S.J."/>
            <person name="Edsinger-Gonzales E."/>
            <person name="Havlak P."/>
            <person name="Hellsten U."/>
            <person name="Kuo D.H."/>
            <person name="Larsson T."/>
            <person name="Lv J."/>
            <person name="Arendt D."/>
            <person name="Savage R."/>
            <person name="Osoegawa K."/>
            <person name="de Jong P."/>
            <person name="Grimwood J."/>
            <person name="Chapman J.A."/>
            <person name="Shapiro H."/>
            <person name="Aerts A."/>
            <person name="Otillar R.P."/>
            <person name="Terry A.Y."/>
            <person name="Boore J.L."/>
            <person name="Grigoriev I.V."/>
            <person name="Lindberg D.R."/>
            <person name="Seaver E.C."/>
            <person name="Weisblat D.A."/>
            <person name="Putnam N.H."/>
            <person name="Rokhsar D.S."/>
        </authorList>
    </citation>
    <scope>NUCLEOTIDE SEQUENCE</scope>
</reference>
<feature type="region of interest" description="Disordered" evidence="1">
    <location>
        <begin position="204"/>
        <end position="278"/>
    </location>
</feature>
<feature type="region of interest" description="Disordered" evidence="1">
    <location>
        <begin position="146"/>
        <end position="176"/>
    </location>
</feature>
<dbReference type="AlphaFoldDB" id="T1FB28"/>
<dbReference type="KEGG" id="hro:HELRODRAFT_176965"/>
<dbReference type="EMBL" id="AMQM01005888">
    <property type="status" value="NOT_ANNOTATED_CDS"/>
    <property type="molecule type" value="Genomic_DNA"/>
</dbReference>
<evidence type="ECO:0000313" key="4">
    <source>
        <dbReference type="EnsemblMetazoa" id="HelroP176965"/>
    </source>
</evidence>
<dbReference type="HOGENOM" id="CLU_720196_0_0_1"/>
<feature type="signal peptide" evidence="2">
    <location>
        <begin position="1"/>
        <end position="22"/>
    </location>
</feature>
<feature type="region of interest" description="Disordered" evidence="1">
    <location>
        <begin position="67"/>
        <end position="100"/>
    </location>
</feature>
<reference evidence="5" key="1">
    <citation type="submission" date="2012-12" db="EMBL/GenBank/DDBJ databases">
        <authorList>
            <person name="Hellsten U."/>
            <person name="Grimwood J."/>
            <person name="Chapman J.A."/>
            <person name="Shapiro H."/>
            <person name="Aerts A."/>
            <person name="Otillar R.P."/>
            <person name="Terry A.Y."/>
            <person name="Boore J.L."/>
            <person name="Simakov O."/>
            <person name="Marletaz F."/>
            <person name="Cho S.-J."/>
            <person name="Edsinger-Gonzales E."/>
            <person name="Havlak P."/>
            <person name="Kuo D.-H."/>
            <person name="Larsson T."/>
            <person name="Lv J."/>
            <person name="Arendt D."/>
            <person name="Savage R."/>
            <person name="Osoegawa K."/>
            <person name="de Jong P."/>
            <person name="Lindberg D.R."/>
            <person name="Seaver E.C."/>
            <person name="Weisblat D.A."/>
            <person name="Putnam N.H."/>
            <person name="Grigoriev I.V."/>
            <person name="Rokhsar D.S."/>
        </authorList>
    </citation>
    <scope>NUCLEOTIDE SEQUENCE</scope>
</reference>
<feature type="compositionally biased region" description="Polar residues" evidence="1">
    <location>
        <begin position="204"/>
        <end position="221"/>
    </location>
</feature>
<organism evidence="4 5">
    <name type="scientific">Helobdella robusta</name>
    <name type="common">Californian leech</name>
    <dbReference type="NCBI Taxonomy" id="6412"/>
    <lineage>
        <taxon>Eukaryota</taxon>
        <taxon>Metazoa</taxon>
        <taxon>Spiralia</taxon>
        <taxon>Lophotrochozoa</taxon>
        <taxon>Annelida</taxon>
        <taxon>Clitellata</taxon>
        <taxon>Hirudinea</taxon>
        <taxon>Rhynchobdellida</taxon>
        <taxon>Glossiphoniidae</taxon>
        <taxon>Helobdella</taxon>
    </lineage>
</organism>
<keyword evidence="5" id="KW-1185">Reference proteome</keyword>
<dbReference type="CTD" id="20206027"/>
<proteinExistence type="predicted"/>
<protein>
    <submittedName>
        <fullName evidence="3 4">Uncharacterized protein</fullName>
    </submittedName>
</protein>
<accession>T1FB28</accession>
<keyword evidence="2" id="KW-0732">Signal</keyword>
<feature type="chain" id="PRO_5010980414" evidence="2">
    <location>
        <begin position="23"/>
        <end position="384"/>
    </location>
</feature>
<reference evidence="4" key="3">
    <citation type="submission" date="2015-06" db="UniProtKB">
        <authorList>
            <consortium name="EnsemblMetazoa"/>
        </authorList>
    </citation>
    <scope>IDENTIFICATION</scope>
</reference>
<name>T1FB28_HELRO</name>
<evidence type="ECO:0000313" key="5">
    <source>
        <dbReference type="Proteomes" id="UP000015101"/>
    </source>
</evidence>